<dbReference type="RefSeq" id="WP_179532203.1">
    <property type="nucleotide sequence ID" value="NZ_BAAAPP010000006.1"/>
</dbReference>
<feature type="chain" id="PRO_5031551220" evidence="2">
    <location>
        <begin position="24"/>
        <end position="124"/>
    </location>
</feature>
<organism evidence="3 4">
    <name type="scientific">Nocardioides marinus</name>
    <dbReference type="NCBI Taxonomy" id="374514"/>
    <lineage>
        <taxon>Bacteria</taxon>
        <taxon>Bacillati</taxon>
        <taxon>Actinomycetota</taxon>
        <taxon>Actinomycetes</taxon>
        <taxon>Propionibacteriales</taxon>
        <taxon>Nocardioidaceae</taxon>
        <taxon>Nocardioides</taxon>
    </lineage>
</organism>
<keyword evidence="2" id="KW-0732">Signal</keyword>
<feature type="signal peptide" evidence="2">
    <location>
        <begin position="1"/>
        <end position="23"/>
    </location>
</feature>
<keyword evidence="4" id="KW-1185">Reference proteome</keyword>
<comment type="caution">
    <text evidence="3">The sequence shown here is derived from an EMBL/GenBank/DDBJ whole genome shotgun (WGS) entry which is preliminary data.</text>
</comment>
<evidence type="ECO:0000313" key="4">
    <source>
        <dbReference type="Proteomes" id="UP000537326"/>
    </source>
</evidence>
<sequence>MKKLIVAILAGFMLSFVGAPALAAKYEPTTDTNVKPKVKGSDPKPGKKKRIIVKSGVQGDAGQCTGRFVVIYKAGKKVARQRSKPADNRVAFNGKVPAGTTKIIFLYQRGKKDPCDKSKSSISI</sequence>
<dbReference type="EMBL" id="JACBZI010000001">
    <property type="protein sequence ID" value="NYI11521.1"/>
    <property type="molecule type" value="Genomic_DNA"/>
</dbReference>
<evidence type="ECO:0000256" key="1">
    <source>
        <dbReference type="SAM" id="MobiDB-lite"/>
    </source>
</evidence>
<evidence type="ECO:0000256" key="2">
    <source>
        <dbReference type="SAM" id="SignalP"/>
    </source>
</evidence>
<accession>A0A7Y9YFZ6</accession>
<gene>
    <name evidence="3" type="ORF">BKA05_003036</name>
</gene>
<protein>
    <submittedName>
        <fullName evidence="3">Uncharacterized protein</fullName>
    </submittedName>
</protein>
<feature type="region of interest" description="Disordered" evidence="1">
    <location>
        <begin position="28"/>
        <end position="48"/>
    </location>
</feature>
<dbReference type="AlphaFoldDB" id="A0A7Y9YFZ6"/>
<proteinExistence type="predicted"/>
<name>A0A7Y9YFZ6_9ACTN</name>
<reference evidence="3 4" key="1">
    <citation type="submission" date="2020-07" db="EMBL/GenBank/DDBJ databases">
        <title>Sequencing the genomes of 1000 actinobacteria strains.</title>
        <authorList>
            <person name="Klenk H.-P."/>
        </authorList>
    </citation>
    <scope>NUCLEOTIDE SEQUENCE [LARGE SCALE GENOMIC DNA]</scope>
    <source>
        <strain evidence="3 4">DSM 18248</strain>
    </source>
</reference>
<dbReference type="Proteomes" id="UP000537326">
    <property type="component" value="Unassembled WGS sequence"/>
</dbReference>
<evidence type="ECO:0000313" key="3">
    <source>
        <dbReference type="EMBL" id="NYI11521.1"/>
    </source>
</evidence>